<dbReference type="EMBL" id="JACHMI010000001">
    <property type="protein sequence ID" value="MBB6549824.1"/>
    <property type="molecule type" value="Genomic_DNA"/>
</dbReference>
<dbReference type="EC" id="3.5.2.17" evidence="3"/>
<dbReference type="AlphaFoldDB" id="A0A7X0TZZ4"/>
<dbReference type="Proteomes" id="UP000565579">
    <property type="component" value="Unassembled WGS sequence"/>
</dbReference>
<gene>
    <name evidence="3" type="ORF">HD593_004619</name>
</gene>
<evidence type="ECO:0000313" key="3">
    <source>
        <dbReference type="EMBL" id="MBB6549824.1"/>
    </source>
</evidence>
<dbReference type="InterPro" id="IPR000895">
    <property type="entry name" value="Transthyretin/HIU_hydrolase"/>
</dbReference>
<dbReference type="SMART" id="SM00095">
    <property type="entry name" value="TR_THY"/>
    <property type="match status" value="1"/>
</dbReference>
<protein>
    <submittedName>
        <fullName evidence="3">5-hydroxyisourate hydrolase</fullName>
        <ecNumber evidence="3">3.5.2.17</ecNumber>
    </submittedName>
</protein>
<dbReference type="Gene3D" id="2.60.40.180">
    <property type="entry name" value="Transthyretin/hydroxyisourate hydrolase domain"/>
    <property type="match status" value="1"/>
</dbReference>
<evidence type="ECO:0000256" key="1">
    <source>
        <dbReference type="SAM" id="MobiDB-lite"/>
    </source>
</evidence>
<keyword evidence="3" id="KW-0378">Hydrolase</keyword>
<proteinExistence type="predicted"/>
<dbReference type="GO" id="GO:0006144">
    <property type="term" value="P:purine nucleobase metabolic process"/>
    <property type="evidence" value="ECO:0007669"/>
    <property type="project" value="TreeGrafter"/>
</dbReference>
<dbReference type="GO" id="GO:0033971">
    <property type="term" value="F:hydroxyisourate hydrolase activity"/>
    <property type="evidence" value="ECO:0007669"/>
    <property type="project" value="UniProtKB-EC"/>
</dbReference>
<dbReference type="PANTHER" id="PTHR10395:SF7">
    <property type="entry name" value="5-HYDROXYISOURATE HYDROLASE"/>
    <property type="match status" value="1"/>
</dbReference>
<feature type="region of interest" description="Disordered" evidence="1">
    <location>
        <begin position="1"/>
        <end position="21"/>
    </location>
</feature>
<reference evidence="3 4" key="1">
    <citation type="submission" date="2020-08" db="EMBL/GenBank/DDBJ databases">
        <title>Sequencing the genomes of 1000 actinobacteria strains.</title>
        <authorList>
            <person name="Klenk H.-P."/>
        </authorList>
    </citation>
    <scope>NUCLEOTIDE SEQUENCE [LARGE SCALE GENOMIC DNA]</scope>
    <source>
        <strain evidence="3 4">DSM 43768</strain>
    </source>
</reference>
<dbReference type="InterPro" id="IPR023416">
    <property type="entry name" value="Transthyretin/HIU_hydrolase_d"/>
</dbReference>
<evidence type="ECO:0000259" key="2">
    <source>
        <dbReference type="SMART" id="SM00095"/>
    </source>
</evidence>
<dbReference type="InterPro" id="IPR036817">
    <property type="entry name" value="Transthyretin/HIU_hydrolase_sf"/>
</dbReference>
<sequence>MVNEYTRATGPRELVSSPDGCGDMGISVEAQDAVYGRPAAGMEVRLERMADTRWVLDGKSEIGHEGHVREWLTLDLSRGLYRVVFSGERYFGALGLSSAYPEISVVFRLLGEQDASVYKIQVWLSPYSYSTNFGSRI</sequence>
<dbReference type="Pfam" id="PF00576">
    <property type="entry name" value="Transthyretin"/>
    <property type="match status" value="1"/>
</dbReference>
<dbReference type="PANTHER" id="PTHR10395">
    <property type="entry name" value="URICASE AND TRANSTHYRETIN-RELATED"/>
    <property type="match status" value="1"/>
</dbReference>
<accession>A0A7X0TZZ4</accession>
<name>A0A7X0TZZ4_9ACTN</name>
<dbReference type="PRINTS" id="PR00189">
    <property type="entry name" value="TRNSTHYRETIN"/>
</dbReference>
<evidence type="ECO:0000313" key="4">
    <source>
        <dbReference type="Proteomes" id="UP000565579"/>
    </source>
</evidence>
<dbReference type="SUPFAM" id="SSF49472">
    <property type="entry name" value="Transthyretin (synonym: prealbumin)"/>
    <property type="match status" value="1"/>
</dbReference>
<comment type="caution">
    <text evidence="3">The sequence shown here is derived from an EMBL/GenBank/DDBJ whole genome shotgun (WGS) entry which is preliminary data.</text>
</comment>
<keyword evidence="4" id="KW-1185">Reference proteome</keyword>
<organism evidence="3 4">
    <name type="scientific">Nonomuraea rubra</name>
    <dbReference type="NCBI Taxonomy" id="46180"/>
    <lineage>
        <taxon>Bacteria</taxon>
        <taxon>Bacillati</taxon>
        <taxon>Actinomycetota</taxon>
        <taxon>Actinomycetes</taxon>
        <taxon>Streptosporangiales</taxon>
        <taxon>Streptosporangiaceae</taxon>
        <taxon>Nonomuraea</taxon>
    </lineage>
</organism>
<feature type="domain" description="Transthyretin/hydroxyisourate hydrolase" evidence="2">
    <location>
        <begin position="22"/>
        <end position="135"/>
    </location>
</feature>
<dbReference type="RefSeq" id="WP_185104193.1">
    <property type="nucleotide sequence ID" value="NZ_BAAAXY010000228.1"/>
</dbReference>